<evidence type="ECO:0000313" key="3">
    <source>
        <dbReference type="EMBL" id="MDL5160008.1"/>
    </source>
</evidence>
<dbReference type="InterPro" id="IPR016162">
    <property type="entry name" value="Ald_DH_N"/>
</dbReference>
<gene>
    <name evidence="3" type="ORF">QRT03_28845</name>
</gene>
<proteinExistence type="predicted"/>
<feature type="domain" description="Aldehyde dehydrogenase" evidence="2">
    <location>
        <begin position="9"/>
        <end position="286"/>
    </location>
</feature>
<dbReference type="Gene3D" id="3.40.309.10">
    <property type="entry name" value="Aldehyde Dehydrogenase, Chain A, domain 2"/>
    <property type="match status" value="1"/>
</dbReference>
<dbReference type="InterPro" id="IPR015590">
    <property type="entry name" value="Aldehyde_DH_dom"/>
</dbReference>
<evidence type="ECO:0000256" key="1">
    <source>
        <dbReference type="ARBA" id="ARBA00023002"/>
    </source>
</evidence>
<dbReference type="InterPro" id="IPR016161">
    <property type="entry name" value="Ald_DH/histidinol_DH"/>
</dbReference>
<dbReference type="Proteomes" id="UP001231924">
    <property type="component" value="Unassembled WGS sequence"/>
</dbReference>
<dbReference type="Gene3D" id="3.40.605.10">
    <property type="entry name" value="Aldehyde Dehydrogenase, Chain A, domain 1"/>
    <property type="match status" value="1"/>
</dbReference>
<name>A0ABT7MH55_9PSEU</name>
<keyword evidence="1" id="KW-0560">Oxidoreductase</keyword>
<evidence type="ECO:0000259" key="2">
    <source>
        <dbReference type="Pfam" id="PF00171"/>
    </source>
</evidence>
<sequence length="417" mass="42818">MSTPADIVTDCGERAAAAAPAMAAANDAQIAAALRGMADLLVSKAPTLAVANAADLEAAKDAGMTGALLDRLRLDSDRLIALAESLRVLADVPVPPRDTVVEERPDGLRLIERRRPVGVIGANFEARPNVVIDVASQLVKSRNAGVLRTGGAALASASALMADVVGPALAVAGLPADAVTLVGDASRECAVELVRRPGLIPLVILRGSGETTRSLGLEAAQHGVRTLAHADGGGVLYVDRAADPDLAAKLVTESVDRLGVCNRLNLLLVDAPQWDAVSPILVKLLADAGVTASLPPHDHALGHEWALDDGHEATVTVAPARGPADAAAIANRETSGLAATVVTADEAAARTFLDTYAGTGAFWNATTRLLDGFKLRRVPETGINVDHVPGPRGPVVFTDLVLRQFVVVPASTAVGLG</sequence>
<evidence type="ECO:0000313" key="4">
    <source>
        <dbReference type="Proteomes" id="UP001231924"/>
    </source>
</evidence>
<dbReference type="InterPro" id="IPR016163">
    <property type="entry name" value="Ald_DH_C"/>
</dbReference>
<dbReference type="PANTHER" id="PTHR11063:SF8">
    <property type="entry name" value="DELTA-1-PYRROLINE-5-CARBOXYLATE SYNTHASE"/>
    <property type="match status" value="1"/>
</dbReference>
<comment type="caution">
    <text evidence="3">The sequence shown here is derived from an EMBL/GenBank/DDBJ whole genome shotgun (WGS) entry which is preliminary data.</text>
</comment>
<accession>A0ABT7MH55</accession>
<dbReference type="RefSeq" id="WP_286056615.1">
    <property type="nucleotide sequence ID" value="NZ_JASVWF010000009.1"/>
</dbReference>
<reference evidence="3 4" key="1">
    <citation type="submission" date="2023-06" db="EMBL/GenBank/DDBJ databases">
        <title>Actinomycetospora Odt1-22.</title>
        <authorList>
            <person name="Supong K."/>
        </authorList>
    </citation>
    <scope>NUCLEOTIDE SEQUENCE [LARGE SCALE GENOMIC DNA]</scope>
    <source>
        <strain evidence="3 4">Odt1-22</strain>
    </source>
</reference>
<dbReference type="PANTHER" id="PTHR11063">
    <property type="entry name" value="GLUTAMATE SEMIALDEHYDE DEHYDROGENASE"/>
    <property type="match status" value="1"/>
</dbReference>
<organism evidence="3 4">
    <name type="scientific">Actinomycetospora termitidis</name>
    <dbReference type="NCBI Taxonomy" id="3053470"/>
    <lineage>
        <taxon>Bacteria</taxon>
        <taxon>Bacillati</taxon>
        <taxon>Actinomycetota</taxon>
        <taxon>Actinomycetes</taxon>
        <taxon>Pseudonocardiales</taxon>
        <taxon>Pseudonocardiaceae</taxon>
        <taxon>Actinomycetospora</taxon>
    </lineage>
</organism>
<dbReference type="InterPro" id="IPR012134">
    <property type="entry name" value="Glu-5-SA_DH"/>
</dbReference>
<dbReference type="PIRSF" id="PIRSF000151">
    <property type="entry name" value="GPR"/>
    <property type="match status" value="1"/>
</dbReference>
<dbReference type="EMBL" id="JASVWF010000009">
    <property type="protein sequence ID" value="MDL5160008.1"/>
    <property type="molecule type" value="Genomic_DNA"/>
</dbReference>
<keyword evidence="4" id="KW-1185">Reference proteome</keyword>
<dbReference type="Pfam" id="PF00171">
    <property type="entry name" value="Aldedh"/>
    <property type="match status" value="1"/>
</dbReference>
<protein>
    <submittedName>
        <fullName evidence="3">Aldehyde dehydrogenase family protein</fullName>
    </submittedName>
</protein>
<dbReference type="SUPFAM" id="SSF53720">
    <property type="entry name" value="ALDH-like"/>
    <property type="match status" value="1"/>
</dbReference>